<protein>
    <submittedName>
        <fullName evidence="2">Competence protein ComE</fullName>
    </submittedName>
</protein>
<sequence length="126" mass="14278">MSSVDRVIDAVNEAKPTKEADLSQINLSERLIDQKIIYIPRKGETIVSSPQSSNKTSSTSNQNQQINLNNATEADLKKYPVLDPQKLRKYSTIENKSGGFNSIEDLKKIKGFEEKTYEKLKDQFII</sequence>
<evidence type="ECO:0000256" key="1">
    <source>
        <dbReference type="SAM" id="MobiDB-lite"/>
    </source>
</evidence>
<dbReference type="RefSeq" id="WP_115313232.1">
    <property type="nucleotide sequence ID" value="NZ_CP066042.1"/>
</dbReference>
<dbReference type="InterPro" id="IPR010994">
    <property type="entry name" value="RuvA_2-like"/>
</dbReference>
<keyword evidence="3" id="KW-1185">Reference proteome</keyword>
<gene>
    <name evidence="2" type="primary">comEA</name>
    <name evidence="2" type="ORF">NCTC11807_01435</name>
</gene>
<feature type="compositionally biased region" description="Low complexity" evidence="1">
    <location>
        <begin position="48"/>
        <end position="70"/>
    </location>
</feature>
<dbReference type="Pfam" id="PF12836">
    <property type="entry name" value="HHH_3"/>
    <property type="match status" value="1"/>
</dbReference>
<evidence type="ECO:0000313" key="3">
    <source>
        <dbReference type="Proteomes" id="UP000255425"/>
    </source>
</evidence>
<dbReference type="AlphaFoldDB" id="A0A380H6Q0"/>
<dbReference type="Gene3D" id="1.10.150.280">
    <property type="entry name" value="AF1531-like domain"/>
    <property type="match status" value="1"/>
</dbReference>
<accession>A0A380H6Q0</accession>
<proteinExistence type="predicted"/>
<dbReference type="GeneID" id="63936537"/>
<evidence type="ECO:0000313" key="2">
    <source>
        <dbReference type="EMBL" id="SUM71430.1"/>
    </source>
</evidence>
<dbReference type="EMBL" id="UHDZ01000001">
    <property type="protein sequence ID" value="SUM71430.1"/>
    <property type="molecule type" value="Genomic_DNA"/>
</dbReference>
<name>A0A380H6Q0_9STAP</name>
<reference evidence="2 3" key="1">
    <citation type="submission" date="2018-06" db="EMBL/GenBank/DDBJ databases">
        <authorList>
            <consortium name="Pathogen Informatics"/>
            <person name="Doyle S."/>
        </authorList>
    </citation>
    <scope>NUCLEOTIDE SEQUENCE [LARGE SCALE GENOMIC DNA]</scope>
    <source>
        <strain evidence="2 3">NCTC11807</strain>
    </source>
</reference>
<dbReference type="SUPFAM" id="SSF47781">
    <property type="entry name" value="RuvA domain 2-like"/>
    <property type="match status" value="1"/>
</dbReference>
<feature type="region of interest" description="Disordered" evidence="1">
    <location>
        <begin position="46"/>
        <end position="71"/>
    </location>
</feature>
<organism evidence="2 3">
    <name type="scientific">Staphylococcus saccharolyticus</name>
    <dbReference type="NCBI Taxonomy" id="33028"/>
    <lineage>
        <taxon>Bacteria</taxon>
        <taxon>Bacillati</taxon>
        <taxon>Bacillota</taxon>
        <taxon>Bacilli</taxon>
        <taxon>Bacillales</taxon>
        <taxon>Staphylococcaceae</taxon>
        <taxon>Staphylococcus</taxon>
    </lineage>
</organism>
<dbReference type="Proteomes" id="UP000255425">
    <property type="component" value="Unassembled WGS sequence"/>
</dbReference>